<evidence type="ECO:0000313" key="3">
    <source>
        <dbReference type="Proteomes" id="UP000886520"/>
    </source>
</evidence>
<sequence>MQPLKAMVIEICHATFESYNNRDMIGHTLGKAGAEVWGDNVELEDDNTKGDAWLDKTKEQQVSFGKVGRIDGHRADFGADGRLGRGLPGGEELLSSPFPDPGSLSPGYAGI</sequence>
<evidence type="ECO:0000313" key="2">
    <source>
        <dbReference type="EMBL" id="KAI5083174.1"/>
    </source>
</evidence>
<dbReference type="EMBL" id="JABFUD020000002">
    <property type="protein sequence ID" value="KAI5083174.1"/>
    <property type="molecule type" value="Genomic_DNA"/>
</dbReference>
<evidence type="ECO:0000256" key="1">
    <source>
        <dbReference type="SAM" id="MobiDB-lite"/>
    </source>
</evidence>
<gene>
    <name evidence="2" type="ORF">GOP47_0002917</name>
</gene>
<organism evidence="2 3">
    <name type="scientific">Adiantum capillus-veneris</name>
    <name type="common">Maidenhair fern</name>
    <dbReference type="NCBI Taxonomy" id="13818"/>
    <lineage>
        <taxon>Eukaryota</taxon>
        <taxon>Viridiplantae</taxon>
        <taxon>Streptophyta</taxon>
        <taxon>Embryophyta</taxon>
        <taxon>Tracheophyta</taxon>
        <taxon>Polypodiopsida</taxon>
        <taxon>Polypodiidae</taxon>
        <taxon>Polypodiales</taxon>
        <taxon>Pteridineae</taxon>
        <taxon>Pteridaceae</taxon>
        <taxon>Vittarioideae</taxon>
        <taxon>Adiantum</taxon>
    </lineage>
</organism>
<proteinExistence type="predicted"/>
<dbReference type="Proteomes" id="UP000886520">
    <property type="component" value="Chromosome 3"/>
</dbReference>
<name>A0A9D4VB86_ADICA</name>
<reference evidence="2" key="1">
    <citation type="submission" date="2021-01" db="EMBL/GenBank/DDBJ databases">
        <title>Adiantum capillus-veneris genome.</title>
        <authorList>
            <person name="Fang Y."/>
            <person name="Liao Q."/>
        </authorList>
    </citation>
    <scope>NUCLEOTIDE SEQUENCE</scope>
    <source>
        <strain evidence="2">H3</strain>
        <tissue evidence="2">Leaf</tissue>
    </source>
</reference>
<keyword evidence="3" id="KW-1185">Reference proteome</keyword>
<feature type="region of interest" description="Disordered" evidence="1">
    <location>
        <begin position="78"/>
        <end position="111"/>
    </location>
</feature>
<accession>A0A9D4VB86</accession>
<comment type="caution">
    <text evidence="2">The sequence shown here is derived from an EMBL/GenBank/DDBJ whole genome shotgun (WGS) entry which is preliminary data.</text>
</comment>
<dbReference type="AlphaFoldDB" id="A0A9D4VB86"/>
<protein>
    <submittedName>
        <fullName evidence="2">Uncharacterized protein</fullName>
    </submittedName>
</protein>